<dbReference type="PANTHER" id="PTHR30591">
    <property type="entry name" value="RECBCD ENZYME SUBUNIT RECC"/>
    <property type="match status" value="1"/>
</dbReference>
<keyword evidence="6 10" id="KW-0269">Exonuclease</keyword>
<evidence type="ECO:0000256" key="10">
    <source>
        <dbReference type="HAMAP-Rule" id="MF_01486"/>
    </source>
</evidence>
<keyword evidence="2 10" id="KW-0547">Nucleotide-binding</keyword>
<comment type="caution">
    <text evidence="12">The sequence shown here is derived from an EMBL/GenBank/DDBJ whole genome shotgun (WGS) entry which is preliminary data.</text>
</comment>
<evidence type="ECO:0000256" key="3">
    <source>
        <dbReference type="ARBA" id="ARBA00022763"/>
    </source>
</evidence>
<evidence type="ECO:0000256" key="2">
    <source>
        <dbReference type="ARBA" id="ARBA00022741"/>
    </source>
</evidence>
<comment type="subunit">
    <text evidence="10">Heterotrimer of RecB, RecC and RecD. All subunits contribute to DNA-binding.</text>
</comment>
<dbReference type="GO" id="GO:0008854">
    <property type="term" value="F:exodeoxyribonuclease V activity"/>
    <property type="evidence" value="ECO:0007669"/>
    <property type="project" value="InterPro"/>
</dbReference>
<dbReference type="EMBL" id="QRCM01000001">
    <property type="protein sequence ID" value="TXG89211.1"/>
    <property type="molecule type" value="Genomic_DNA"/>
</dbReference>
<evidence type="ECO:0000256" key="6">
    <source>
        <dbReference type="ARBA" id="ARBA00022839"/>
    </source>
</evidence>
<accession>A0A6P2CC03</accession>
<reference evidence="12 13" key="1">
    <citation type="submission" date="2018-07" db="EMBL/GenBank/DDBJ databases">
        <title>Genome sequence of Rhodococcus rhodnii ATCC 35071 from Rhodnius prolixus.</title>
        <authorList>
            <person name="Patel V."/>
            <person name="Vogel K.J."/>
        </authorList>
    </citation>
    <scope>NUCLEOTIDE SEQUENCE [LARGE SCALE GENOMIC DNA]</scope>
    <source>
        <strain evidence="12 13">ATCC 35071</strain>
    </source>
</reference>
<evidence type="ECO:0000313" key="13">
    <source>
        <dbReference type="Proteomes" id="UP000471120"/>
    </source>
</evidence>
<comment type="function">
    <text evidence="10">A helicase/nuclease that prepares dsDNA breaks (DSB) for recombinational DNA repair. Binds to DSBs and unwinds DNA via a highly rapid and processive ATP-dependent bidirectional helicase activity. Unwinds dsDNA until it encounters a Chi (crossover hotspot instigator) sequence from the 3' direction. Cuts ssDNA a few nucleotides 3' to the Chi site. The properties and activities of the enzyme are changed at Chi. The Chi-altered holoenzyme produces a long 3'-ssDNA overhang and facilitates RecA-binding to the ssDNA for homologous DNA recombination and repair. Holoenzyme degrades any linearized DNA that is unable to undergo homologous recombination. In the holoenzyme this subunit recognizes the wild-type Chi sequence, and when added to isolated RecB increases its ATP-dependent helicase processivity.</text>
</comment>
<gene>
    <name evidence="10 12" type="primary">recC</name>
    <name evidence="12" type="ORF">DW322_01815</name>
</gene>
<dbReference type="GO" id="GO:0003677">
    <property type="term" value="F:DNA binding"/>
    <property type="evidence" value="ECO:0007669"/>
    <property type="project" value="UniProtKB-UniRule"/>
</dbReference>
<dbReference type="SUPFAM" id="SSF52980">
    <property type="entry name" value="Restriction endonuclease-like"/>
    <property type="match status" value="1"/>
</dbReference>
<evidence type="ECO:0000259" key="11">
    <source>
        <dbReference type="Pfam" id="PF17946"/>
    </source>
</evidence>
<dbReference type="GO" id="GO:0005524">
    <property type="term" value="F:ATP binding"/>
    <property type="evidence" value="ECO:0007669"/>
    <property type="project" value="UniProtKB-UniRule"/>
</dbReference>
<organism evidence="12 13">
    <name type="scientific">Rhodococcus rhodnii</name>
    <dbReference type="NCBI Taxonomy" id="38312"/>
    <lineage>
        <taxon>Bacteria</taxon>
        <taxon>Bacillati</taxon>
        <taxon>Actinomycetota</taxon>
        <taxon>Actinomycetes</taxon>
        <taxon>Mycobacteriales</taxon>
        <taxon>Nocardiaceae</taxon>
        <taxon>Rhodococcus</taxon>
    </lineage>
</organism>
<dbReference type="Pfam" id="PF17946">
    <property type="entry name" value="RecC_C"/>
    <property type="match status" value="1"/>
</dbReference>
<dbReference type="Pfam" id="PF04257">
    <property type="entry name" value="Exonuc_V_gamma"/>
    <property type="match status" value="1"/>
</dbReference>
<dbReference type="SUPFAM" id="SSF52540">
    <property type="entry name" value="P-loop containing nucleoside triphosphate hydrolases"/>
    <property type="match status" value="2"/>
</dbReference>
<evidence type="ECO:0000256" key="9">
    <source>
        <dbReference type="ARBA" id="ARBA00023204"/>
    </source>
</evidence>
<dbReference type="InterPro" id="IPR041500">
    <property type="entry name" value="RecC_C"/>
</dbReference>
<evidence type="ECO:0000256" key="7">
    <source>
        <dbReference type="ARBA" id="ARBA00022840"/>
    </source>
</evidence>
<keyword evidence="8 10" id="KW-0238">DNA-binding</keyword>
<comment type="similarity">
    <text evidence="10">Belongs to the RecC family.</text>
</comment>
<evidence type="ECO:0000256" key="1">
    <source>
        <dbReference type="ARBA" id="ARBA00022722"/>
    </source>
</evidence>
<dbReference type="NCBIfam" id="TIGR01450">
    <property type="entry name" value="recC"/>
    <property type="match status" value="1"/>
</dbReference>
<dbReference type="PANTHER" id="PTHR30591:SF1">
    <property type="entry name" value="RECBCD ENZYME SUBUNIT RECC"/>
    <property type="match status" value="1"/>
</dbReference>
<keyword evidence="4 10" id="KW-0378">Hydrolase</keyword>
<dbReference type="Gene3D" id="1.10.10.160">
    <property type="match status" value="1"/>
</dbReference>
<protein>
    <recommendedName>
        <fullName evidence="10">RecBCD enzyme subunit RecC</fullName>
    </recommendedName>
    <alternativeName>
        <fullName evidence="10">Exonuclease V subunit RecC</fullName>
        <shortName evidence="10">ExoV subunit RecC</shortName>
    </alternativeName>
    <alternativeName>
        <fullName evidence="10">Helicase/nuclease RecBCD subunit RecC</fullName>
    </alternativeName>
</protein>
<dbReference type="InterPro" id="IPR011335">
    <property type="entry name" value="Restrct_endonuc-II-like"/>
</dbReference>
<dbReference type="Gene3D" id="3.40.50.10930">
    <property type="match status" value="1"/>
</dbReference>
<dbReference type="PIRSF" id="PIRSF000980">
    <property type="entry name" value="RecC"/>
    <property type="match status" value="1"/>
</dbReference>
<dbReference type="HAMAP" id="MF_01486">
    <property type="entry name" value="RecC"/>
    <property type="match status" value="1"/>
</dbReference>
<dbReference type="GO" id="GO:0009338">
    <property type="term" value="C:exodeoxyribonuclease V complex"/>
    <property type="evidence" value="ECO:0007669"/>
    <property type="project" value="InterPro"/>
</dbReference>
<keyword evidence="7 10" id="KW-0067">ATP-binding</keyword>
<keyword evidence="1 10" id="KW-0540">Nuclease</keyword>
<evidence type="ECO:0000256" key="5">
    <source>
        <dbReference type="ARBA" id="ARBA00022806"/>
    </source>
</evidence>
<dbReference type="InterPro" id="IPR027417">
    <property type="entry name" value="P-loop_NTPase"/>
</dbReference>
<dbReference type="Proteomes" id="UP000471120">
    <property type="component" value="Unassembled WGS sequence"/>
</dbReference>
<keyword evidence="9 10" id="KW-0234">DNA repair</keyword>
<dbReference type="InterPro" id="IPR013986">
    <property type="entry name" value="DExx_box_DNA_helicase_dom_sf"/>
</dbReference>
<dbReference type="AlphaFoldDB" id="A0A6P2CC03"/>
<dbReference type="Gene3D" id="3.40.50.300">
    <property type="entry name" value="P-loop containing nucleotide triphosphate hydrolases"/>
    <property type="match status" value="2"/>
</dbReference>
<evidence type="ECO:0000313" key="12">
    <source>
        <dbReference type="EMBL" id="TXG89211.1"/>
    </source>
</evidence>
<evidence type="ECO:0000256" key="8">
    <source>
        <dbReference type="ARBA" id="ARBA00023125"/>
    </source>
</evidence>
<keyword evidence="5 10" id="KW-0347">Helicase</keyword>
<keyword evidence="3 10" id="KW-0227">DNA damage</keyword>
<evidence type="ECO:0000256" key="4">
    <source>
        <dbReference type="ARBA" id="ARBA00022801"/>
    </source>
</evidence>
<comment type="miscellaneous">
    <text evidence="10">In the RecBCD complex, RecB has a slow 3'-5' helicase, an exonuclease activity and loads RecA onto ssDNA, RecD has a fast 5'-3' helicase activity, while RecC stimulates the ATPase and processivity of the RecB helicase and contributes to recognition of the Chi site.</text>
</comment>
<dbReference type="RefSeq" id="WP_010837145.1">
    <property type="nucleotide sequence ID" value="NZ_QRCM01000001.1"/>
</dbReference>
<dbReference type="GO" id="GO:0000724">
    <property type="term" value="P:double-strand break repair via homologous recombination"/>
    <property type="evidence" value="ECO:0007669"/>
    <property type="project" value="UniProtKB-UniRule"/>
</dbReference>
<proteinExistence type="inferred from homology"/>
<dbReference type="GO" id="GO:0003678">
    <property type="term" value="F:DNA helicase activity"/>
    <property type="evidence" value="ECO:0007669"/>
    <property type="project" value="UniProtKB-UniRule"/>
</dbReference>
<name>A0A6P2CC03_9NOCA</name>
<feature type="domain" description="RecC C-terminal" evidence="11">
    <location>
        <begin position="798"/>
        <end position="1022"/>
    </location>
</feature>
<sequence length="1098" mass="118140">MLRLHRALRADALATGLAEVLAAPLPDPFAPEVVAVPAKGVERWLSQVLATESGGASRDGVAANIAFPHPSRLVRDVLAQATGRDPERDPWSQERLVWTVLSVVDDAEGLPWARVLDRHLGRGDTGPSGSDRSGRRLATAAHLADLLRSYGASRPAMLADWGRGGVSDGAGGTVPDDLRWQIEVYRGVRDRVGGAPAETLDEDCRRIRDDPDAIDLPARLSLFGPTRLTTEELTVLAALADRRDVHVWLPHPSPAMWERLREYSIPENRAADRSALAVAHPLLADLARDVRELEFRARTTGGESDTVGPGEPAGTSLLARLQADIANDREPERSASAADGSFEVHACHGAPRQVEVLREVLLHAFEDDPDLEPRDVVVMCPDVETYAPLVRAAFGQLDPGGAGDAHPGHRLRVRMADRSLRQTNPILAVVARVLDLASGRVTATELLDLAAAGPVRTRFGWDDDELERLRDWVTASGARWGIDAAQRSDYGLGSFAQNTIGVGLDRILLGVCADASDGWLDLVAPLDDVDSSDIDLAGRFAEFVDRLSRVLGSLRGDAPVAAWVQALTSAIDLLTATVPADAWQIALARRELAAATEHGEAATVGLADVRSLLARTLAGRPTRANFRTGELTVCTMVPMRSVPHRVVILLGLDDDVFPRTLDVDGDDVLARNPLAGERDPRSEDRQLLLDAVMSATERLVVLYTGFDPVTGTRKPPAVPVGGLIDVAVAMTGEDDRTRVVREHPLQPFDARNFRRIEGVRERPFSFDTVALAGARAAAAPQRARRELAHVDLGPAEPGDVDLADLVAFAQHPVQGFVRQRLGVRVPEDDDEIVDSLDTTLDPLAKWDLGERMLASRIAGHDAAEFRASEWRRGTLPPFALGAHGLAEVEYTVDRLADACRPLYAAPATVVDVAIDLGGGRTLTGTVTGLHDGVLVRSSFSRLAPKHRIAAWIQLLAAACVSSTTRAVCTGRGRGSRPTWRSTFTAPDDPHAILRSLVALRDSGLARPLPAGPTASAAYAERRARGEGEDEALAAASARWADRFGDATDRTIEYVYGPQSPFEEIASARTDHATESTLFGATACILWGGLFAHETEGQP</sequence>
<dbReference type="InterPro" id="IPR006697">
    <property type="entry name" value="RecC"/>
</dbReference>